<dbReference type="Proteomes" id="UP000824156">
    <property type="component" value="Unassembled WGS sequence"/>
</dbReference>
<dbReference type="Gene3D" id="3.40.630.30">
    <property type="match status" value="1"/>
</dbReference>
<reference evidence="2" key="1">
    <citation type="journal article" date="2021" name="PeerJ">
        <title>Extensive microbial diversity within the chicken gut microbiome revealed by metagenomics and culture.</title>
        <authorList>
            <person name="Gilroy R."/>
            <person name="Ravi A."/>
            <person name="Getino M."/>
            <person name="Pursley I."/>
            <person name="Horton D.L."/>
            <person name="Alikhan N.F."/>
            <person name="Baker D."/>
            <person name="Gharbi K."/>
            <person name="Hall N."/>
            <person name="Watson M."/>
            <person name="Adriaenssens E.M."/>
            <person name="Foster-Nyarko E."/>
            <person name="Jarju S."/>
            <person name="Secka A."/>
            <person name="Antonio M."/>
            <person name="Oren A."/>
            <person name="Chaudhuri R.R."/>
            <person name="La Ragione R."/>
            <person name="Hildebrand F."/>
            <person name="Pallen M.J."/>
        </authorList>
    </citation>
    <scope>NUCLEOTIDE SEQUENCE</scope>
    <source>
        <strain evidence="2">1719</strain>
    </source>
</reference>
<dbReference type="CDD" id="cd04301">
    <property type="entry name" value="NAT_SF"/>
    <property type="match status" value="1"/>
</dbReference>
<dbReference type="AlphaFoldDB" id="A0A9D2AY64"/>
<name>A0A9D2AY64_9SPHI</name>
<organism evidence="2 3">
    <name type="scientific">Candidatus Sphingobacterium stercoripullorum</name>
    <dbReference type="NCBI Taxonomy" id="2838759"/>
    <lineage>
        <taxon>Bacteria</taxon>
        <taxon>Pseudomonadati</taxon>
        <taxon>Bacteroidota</taxon>
        <taxon>Sphingobacteriia</taxon>
        <taxon>Sphingobacteriales</taxon>
        <taxon>Sphingobacteriaceae</taxon>
        <taxon>Sphingobacterium</taxon>
    </lineage>
</organism>
<dbReference type="EMBL" id="DXEZ01000124">
    <property type="protein sequence ID" value="HIX54250.1"/>
    <property type="molecule type" value="Genomic_DNA"/>
</dbReference>
<keyword evidence="2" id="KW-0012">Acyltransferase</keyword>
<dbReference type="EC" id="2.3.1.-" evidence="2"/>
<accession>A0A9D2AY64</accession>
<keyword evidence="2" id="KW-0808">Transferase</keyword>
<evidence type="ECO:0000313" key="2">
    <source>
        <dbReference type="EMBL" id="HIX54250.1"/>
    </source>
</evidence>
<dbReference type="PROSITE" id="PS51186">
    <property type="entry name" value="GNAT"/>
    <property type="match status" value="1"/>
</dbReference>
<reference evidence="2" key="2">
    <citation type="submission" date="2021-04" db="EMBL/GenBank/DDBJ databases">
        <authorList>
            <person name="Gilroy R."/>
        </authorList>
    </citation>
    <scope>NUCLEOTIDE SEQUENCE</scope>
    <source>
        <strain evidence="2">1719</strain>
    </source>
</reference>
<protein>
    <submittedName>
        <fullName evidence="2">GNAT family N-acetyltransferase</fullName>
        <ecNumber evidence="2">2.3.1.-</ecNumber>
    </submittedName>
</protein>
<evidence type="ECO:0000313" key="3">
    <source>
        <dbReference type="Proteomes" id="UP000824156"/>
    </source>
</evidence>
<feature type="domain" description="N-acetyltransferase" evidence="1">
    <location>
        <begin position="5"/>
        <end position="148"/>
    </location>
</feature>
<gene>
    <name evidence="2" type="ORF">H9853_04435</name>
</gene>
<comment type="caution">
    <text evidence="2">The sequence shown here is derived from an EMBL/GenBank/DDBJ whole genome shotgun (WGS) entry which is preliminary data.</text>
</comment>
<sequence>MTQPAIIREYQSKDEYEVLNLFRLNTPKYFAIEEEGDLKRYLNSEIELYYVLLFKGQMIGCGGINFSADKKTAFISWDIIHPEYQGRSFGSQLLQHRIDKIHAISGIHEIVVRTSQFAFKFYEKQGFKLVQKVTDYWAEGFHMYKMKYIE</sequence>
<proteinExistence type="predicted"/>
<evidence type="ECO:0000259" key="1">
    <source>
        <dbReference type="PROSITE" id="PS51186"/>
    </source>
</evidence>
<dbReference type="GO" id="GO:0016747">
    <property type="term" value="F:acyltransferase activity, transferring groups other than amino-acyl groups"/>
    <property type="evidence" value="ECO:0007669"/>
    <property type="project" value="InterPro"/>
</dbReference>
<dbReference type="Pfam" id="PF00583">
    <property type="entry name" value="Acetyltransf_1"/>
    <property type="match status" value="1"/>
</dbReference>
<dbReference type="InterPro" id="IPR000182">
    <property type="entry name" value="GNAT_dom"/>
</dbReference>
<dbReference type="SUPFAM" id="SSF55729">
    <property type="entry name" value="Acyl-CoA N-acyltransferases (Nat)"/>
    <property type="match status" value="1"/>
</dbReference>
<dbReference type="InterPro" id="IPR016181">
    <property type="entry name" value="Acyl_CoA_acyltransferase"/>
</dbReference>